<evidence type="ECO:0000313" key="1">
    <source>
        <dbReference type="EMBL" id="QHS90033.1"/>
    </source>
</evidence>
<organism evidence="1">
    <name type="scientific">viral metagenome</name>
    <dbReference type="NCBI Taxonomy" id="1070528"/>
    <lineage>
        <taxon>unclassified sequences</taxon>
        <taxon>metagenomes</taxon>
        <taxon>organismal metagenomes</taxon>
    </lineage>
</organism>
<sequence>MNNNKDTIEVDSKSSFHKKEDLVSNLMNESTISNDVIYLYKKCNHKITLKSFNNSYLLIIECQNKKIFSSIIAYGTGSFIVKDESIYENINYKISIEWTGNLLKTIIDNGHFSVYGISIKKLEV</sequence>
<name>A0A6C0BF72_9ZZZZ</name>
<accession>A0A6C0BF72</accession>
<dbReference type="EMBL" id="MN739123">
    <property type="protein sequence ID" value="QHS90033.1"/>
    <property type="molecule type" value="Genomic_DNA"/>
</dbReference>
<dbReference type="AlphaFoldDB" id="A0A6C0BF72"/>
<proteinExistence type="predicted"/>
<reference evidence="1" key="1">
    <citation type="journal article" date="2020" name="Nature">
        <title>Giant virus diversity and host interactions through global metagenomics.</title>
        <authorList>
            <person name="Schulz F."/>
            <person name="Roux S."/>
            <person name="Paez-Espino D."/>
            <person name="Jungbluth S."/>
            <person name="Walsh D.A."/>
            <person name="Denef V.J."/>
            <person name="McMahon K.D."/>
            <person name="Konstantinidis K.T."/>
            <person name="Eloe-Fadrosh E.A."/>
            <person name="Kyrpides N.C."/>
            <person name="Woyke T."/>
        </authorList>
    </citation>
    <scope>NUCLEOTIDE SEQUENCE</scope>
    <source>
        <strain evidence="1">GVMAG-M-3300010160-4</strain>
    </source>
</reference>
<protein>
    <submittedName>
        <fullName evidence="1">Uncharacterized protein</fullName>
    </submittedName>
</protein>